<evidence type="ECO:0000313" key="1">
    <source>
        <dbReference type="EMBL" id="VDN62139.1"/>
    </source>
</evidence>
<gene>
    <name evidence="1" type="ORF">POT9AD_1148</name>
</gene>
<dbReference type="OrthoDB" id="7063776at2"/>
<dbReference type="EMBL" id="LR130779">
    <property type="protein sequence ID" value="VDN62139.1"/>
    <property type="molecule type" value="Genomic_DNA"/>
</dbReference>
<sequence>MNWDASTRAQLQAKYPRTHKGLASLVMAMEYAARNMGKRTWYGADKGKKAYHKIGAGLRDTVQALHAEHLVSHDSPPDQVLSKLIAMLGLFQQAYPNWPAAYGFAQRFFATEPELTFAVINFVRAR</sequence>
<proteinExistence type="predicted"/>
<dbReference type="AlphaFoldDB" id="A0A653B0F9"/>
<reference evidence="1" key="1">
    <citation type="submission" date="2018-11" db="EMBL/GenBank/DDBJ databases">
        <authorList>
            <consortium name="Genoscope - CEA"/>
            <person name="William W."/>
        </authorList>
    </citation>
    <scope>NUCLEOTIDE SEQUENCE [LARGE SCALE GENOMIC DNA]</scope>
    <source>
        <strain evidence="1">T9AD</strain>
    </source>
</reference>
<accession>A0A653B0F9</accession>
<protein>
    <submittedName>
        <fullName evidence="1">Uncharacterized protein</fullName>
    </submittedName>
</protein>
<name>A0A653B0F9_ECTOL</name>
<organism evidence="1">
    <name type="scientific">Ectopseudomonas oleovorans</name>
    <name type="common">Pseudomonas oleovorans</name>
    <dbReference type="NCBI Taxonomy" id="301"/>
    <lineage>
        <taxon>Bacteria</taxon>
        <taxon>Pseudomonadati</taxon>
        <taxon>Pseudomonadota</taxon>
        <taxon>Gammaproteobacteria</taxon>
        <taxon>Pseudomonadales</taxon>
        <taxon>Pseudomonadaceae</taxon>
        <taxon>Ectopseudomonas</taxon>
    </lineage>
</organism>